<keyword evidence="3" id="KW-1185">Reference proteome</keyword>
<evidence type="ECO:0000313" key="2">
    <source>
        <dbReference type="EMBL" id="EYB94427.1"/>
    </source>
</evidence>
<feature type="transmembrane region" description="Helical" evidence="1">
    <location>
        <begin position="21"/>
        <end position="41"/>
    </location>
</feature>
<keyword evidence="1" id="KW-0472">Membrane</keyword>
<keyword evidence="1" id="KW-1133">Transmembrane helix</keyword>
<dbReference type="EMBL" id="JARK01001508">
    <property type="protein sequence ID" value="EYB94427.1"/>
    <property type="molecule type" value="Genomic_DNA"/>
</dbReference>
<evidence type="ECO:0000313" key="3">
    <source>
        <dbReference type="Proteomes" id="UP000024635"/>
    </source>
</evidence>
<proteinExistence type="predicted"/>
<name>A0A016SVJ6_9BILA</name>
<keyword evidence="1" id="KW-0812">Transmembrane</keyword>
<gene>
    <name evidence="2" type="primary">Acey_s0172.g385</name>
    <name evidence="2" type="ORF">Y032_0172g385</name>
</gene>
<evidence type="ECO:0000256" key="1">
    <source>
        <dbReference type="SAM" id="Phobius"/>
    </source>
</evidence>
<accession>A0A016SVJ6</accession>
<reference evidence="3" key="1">
    <citation type="journal article" date="2015" name="Nat. Genet.">
        <title>The genome and transcriptome of the zoonotic hookworm Ancylostoma ceylanicum identify infection-specific gene families.</title>
        <authorList>
            <person name="Schwarz E.M."/>
            <person name="Hu Y."/>
            <person name="Antoshechkin I."/>
            <person name="Miller M.M."/>
            <person name="Sternberg P.W."/>
            <person name="Aroian R.V."/>
        </authorList>
    </citation>
    <scope>NUCLEOTIDE SEQUENCE</scope>
    <source>
        <strain evidence="3">HY135</strain>
    </source>
</reference>
<sequence>MHERHYEERAAEYEESQRLQKFVAVVLAIIIIVMAVMFLMYSQVKDEGRRITQPYVGNLEVLRYKFGVMSENLDCSVHMKRRYTLGDTPHDVIRQGLMCLYALAPHTVHEESSVQLIFAHRQTQLGMVESIEKLRLSAICNTSMDTTHCRLSEIWTLMSGFHYSRGKLRDSRLSSVWFEPKNVDEQRHAAIWSRSLWKTVKLGSGTGTVRERKFRIPRLLVKLAKITPNSEKLLSHWHKRFPYIDIKKMSTKDTITITQKEADLAASIFGSNRADKTTLGNVLRYYELAKDEDRQYRLDIIFPKAGGDGSEALSFMTAFIIKVVYAAQRWTLALDSTDNALIALFDTLCPMLLHFDTGPYPTGIFEFPVTIVVPSQA</sequence>
<dbReference type="OrthoDB" id="5873277at2759"/>
<comment type="caution">
    <text evidence="2">The sequence shown here is derived from an EMBL/GenBank/DDBJ whole genome shotgun (WGS) entry which is preliminary data.</text>
</comment>
<protein>
    <submittedName>
        <fullName evidence="2">Uncharacterized protein</fullName>
    </submittedName>
</protein>
<dbReference type="Proteomes" id="UP000024635">
    <property type="component" value="Unassembled WGS sequence"/>
</dbReference>
<dbReference type="AlphaFoldDB" id="A0A016SVJ6"/>
<organism evidence="2 3">
    <name type="scientific">Ancylostoma ceylanicum</name>
    <dbReference type="NCBI Taxonomy" id="53326"/>
    <lineage>
        <taxon>Eukaryota</taxon>
        <taxon>Metazoa</taxon>
        <taxon>Ecdysozoa</taxon>
        <taxon>Nematoda</taxon>
        <taxon>Chromadorea</taxon>
        <taxon>Rhabditida</taxon>
        <taxon>Rhabditina</taxon>
        <taxon>Rhabditomorpha</taxon>
        <taxon>Strongyloidea</taxon>
        <taxon>Ancylostomatidae</taxon>
        <taxon>Ancylostomatinae</taxon>
        <taxon>Ancylostoma</taxon>
    </lineage>
</organism>